<feature type="transmembrane region" description="Helical" evidence="8">
    <location>
        <begin position="170"/>
        <end position="191"/>
    </location>
</feature>
<gene>
    <name evidence="10" type="ORF">UV58_C0007G0028</name>
</gene>
<comment type="subcellular location">
    <subcellularLocation>
        <location evidence="1">Cell inner membrane</location>
        <topology evidence="1">Multi-pass membrane protein</topology>
    </subcellularLocation>
</comment>
<protein>
    <submittedName>
        <fullName evidence="10">Type II secretion system F domain protein</fullName>
    </submittedName>
</protein>
<evidence type="ECO:0000256" key="1">
    <source>
        <dbReference type="ARBA" id="ARBA00004429"/>
    </source>
</evidence>
<reference evidence="10 11" key="1">
    <citation type="journal article" date="2015" name="Nature">
        <title>rRNA introns, odd ribosomes, and small enigmatic genomes across a large radiation of phyla.</title>
        <authorList>
            <person name="Brown C.T."/>
            <person name="Hug L.A."/>
            <person name="Thomas B.C."/>
            <person name="Sharon I."/>
            <person name="Castelle C.J."/>
            <person name="Singh A."/>
            <person name="Wilkins M.J."/>
            <person name="Williams K.H."/>
            <person name="Banfield J.F."/>
        </authorList>
    </citation>
    <scope>NUCLEOTIDE SEQUENCE [LARGE SCALE GENOMIC DNA]</scope>
</reference>
<proteinExistence type="inferred from homology"/>
<evidence type="ECO:0000256" key="8">
    <source>
        <dbReference type="SAM" id="Phobius"/>
    </source>
</evidence>
<name>A0A0G1CAW6_9BACT</name>
<dbReference type="Proteomes" id="UP000034810">
    <property type="component" value="Unassembled WGS sequence"/>
</dbReference>
<dbReference type="Gene3D" id="1.20.81.30">
    <property type="entry name" value="Type II secretion system (T2SS), domain F"/>
    <property type="match status" value="2"/>
</dbReference>
<dbReference type="InterPro" id="IPR042094">
    <property type="entry name" value="T2SS_GspF_sf"/>
</dbReference>
<dbReference type="Pfam" id="PF00482">
    <property type="entry name" value="T2SSF"/>
    <property type="match status" value="2"/>
</dbReference>
<keyword evidence="3" id="KW-1003">Cell membrane</keyword>
<evidence type="ECO:0000259" key="9">
    <source>
        <dbReference type="Pfam" id="PF00482"/>
    </source>
</evidence>
<comment type="similarity">
    <text evidence="2">Belongs to the GSP F family.</text>
</comment>
<evidence type="ECO:0000313" key="11">
    <source>
        <dbReference type="Proteomes" id="UP000034810"/>
    </source>
</evidence>
<evidence type="ECO:0000256" key="3">
    <source>
        <dbReference type="ARBA" id="ARBA00022475"/>
    </source>
</evidence>
<comment type="caution">
    <text evidence="10">The sequence shown here is derived from an EMBL/GenBank/DDBJ whole genome shotgun (WGS) entry which is preliminary data.</text>
</comment>
<feature type="domain" description="Type II secretion system protein GspF" evidence="9">
    <location>
        <begin position="69"/>
        <end position="192"/>
    </location>
</feature>
<organism evidence="10 11">
    <name type="scientific">Candidatus Wolfebacteria bacterium GW2011_GWC1_43_10</name>
    <dbReference type="NCBI Taxonomy" id="1619011"/>
    <lineage>
        <taxon>Bacteria</taxon>
        <taxon>Candidatus Wolfeibacteriota</taxon>
    </lineage>
</organism>
<accession>A0A0G1CAW6</accession>
<dbReference type="InterPro" id="IPR018076">
    <property type="entry name" value="T2SS_GspF_dom"/>
</dbReference>
<evidence type="ECO:0000256" key="2">
    <source>
        <dbReference type="ARBA" id="ARBA00005745"/>
    </source>
</evidence>
<evidence type="ECO:0000313" key="10">
    <source>
        <dbReference type="EMBL" id="KKS82677.1"/>
    </source>
</evidence>
<keyword evidence="6 8" id="KW-1133">Transmembrane helix</keyword>
<dbReference type="PRINTS" id="PR00812">
    <property type="entry name" value="BCTERIALGSPF"/>
</dbReference>
<dbReference type="PATRIC" id="fig|1619011.3.peg.339"/>
<evidence type="ECO:0000256" key="4">
    <source>
        <dbReference type="ARBA" id="ARBA00022519"/>
    </source>
</evidence>
<feature type="transmembrane region" description="Helical" evidence="8">
    <location>
        <begin position="376"/>
        <end position="397"/>
    </location>
</feature>
<keyword evidence="4" id="KW-0997">Cell inner membrane</keyword>
<evidence type="ECO:0000256" key="5">
    <source>
        <dbReference type="ARBA" id="ARBA00022692"/>
    </source>
</evidence>
<evidence type="ECO:0000256" key="6">
    <source>
        <dbReference type="ARBA" id="ARBA00022989"/>
    </source>
</evidence>
<dbReference type="PANTHER" id="PTHR30012">
    <property type="entry name" value="GENERAL SECRETION PATHWAY PROTEIN"/>
    <property type="match status" value="1"/>
</dbReference>
<sequence>MAKFKYQARNKSGELQAGFIEAVSQETAANTLLRHDLFILSLISVEKKGFRDRFLTFLNRVRTKDLMVFTRQLATLIESEMPLDNALKTLYQQTKNPILREAVFQVQQDVESGLSLSQALDRQKSVFSDFYVNMVRSAEVTGRLQEAMLFLAGYVEKEAQWKSRIANAMIYPAVLLGLFLVVAIVMVVVVFPKIQPVFEESGVDLPWISQALLSGGNIFVEWWWLVLLILVGLVFIAIDYFKSDEGKIVASQLILVLPVFGELFRKIYIARFSQSLSVLIKGGVPIAQAIEIGANTIGNIVYKEVLDLVATGVREGNLFSQLLSGHEKYFPPMVGQMTAIGETTGRIDEMMLKISDFYDKEVNDMMANLSELIQPILILVIGLFIGLLFASILLPIYNLAQSFKL</sequence>
<dbReference type="GO" id="GO:0005886">
    <property type="term" value="C:plasma membrane"/>
    <property type="evidence" value="ECO:0007669"/>
    <property type="project" value="UniProtKB-SubCell"/>
</dbReference>
<dbReference type="PANTHER" id="PTHR30012:SF0">
    <property type="entry name" value="TYPE II SECRETION SYSTEM PROTEIN F-RELATED"/>
    <property type="match status" value="1"/>
</dbReference>
<dbReference type="EMBL" id="LCFA01000007">
    <property type="protein sequence ID" value="KKS82677.1"/>
    <property type="molecule type" value="Genomic_DNA"/>
</dbReference>
<keyword evidence="7 8" id="KW-0472">Membrane</keyword>
<dbReference type="FunFam" id="1.20.81.30:FF:000001">
    <property type="entry name" value="Type II secretion system protein F"/>
    <property type="match status" value="2"/>
</dbReference>
<dbReference type="InterPro" id="IPR003004">
    <property type="entry name" value="GspF/PilC"/>
</dbReference>
<dbReference type="AlphaFoldDB" id="A0A0G1CAW6"/>
<evidence type="ECO:0000256" key="7">
    <source>
        <dbReference type="ARBA" id="ARBA00023136"/>
    </source>
</evidence>
<keyword evidence="5 8" id="KW-0812">Transmembrane</keyword>
<feature type="domain" description="Type II secretion system protein GspF" evidence="9">
    <location>
        <begin position="272"/>
        <end position="395"/>
    </location>
</feature>
<feature type="transmembrane region" description="Helical" evidence="8">
    <location>
        <begin position="222"/>
        <end position="241"/>
    </location>
</feature>